<evidence type="ECO:0000313" key="2">
    <source>
        <dbReference type="EMBL" id="MDA3969163.1"/>
    </source>
</evidence>
<gene>
    <name evidence="2" type="ORF">PF021_05670</name>
</gene>
<keyword evidence="1" id="KW-1133">Transmembrane helix</keyword>
<proteinExistence type="predicted"/>
<dbReference type="Proteomes" id="UP001210261">
    <property type="component" value="Unassembled WGS sequence"/>
</dbReference>
<dbReference type="RefSeq" id="WP_271021466.1">
    <property type="nucleotide sequence ID" value="NZ_JAQHXR010000002.1"/>
</dbReference>
<evidence type="ECO:0000313" key="3">
    <source>
        <dbReference type="Proteomes" id="UP001210261"/>
    </source>
</evidence>
<keyword evidence="1" id="KW-0472">Membrane</keyword>
<accession>A0ABT4VEP1</accession>
<feature type="transmembrane region" description="Helical" evidence="1">
    <location>
        <begin position="12"/>
        <end position="31"/>
    </location>
</feature>
<dbReference type="EMBL" id="JAQHXR010000002">
    <property type="protein sequence ID" value="MDA3969163.1"/>
    <property type="molecule type" value="Genomic_DNA"/>
</dbReference>
<evidence type="ECO:0008006" key="4">
    <source>
        <dbReference type="Google" id="ProtNLM"/>
    </source>
</evidence>
<comment type="caution">
    <text evidence="2">The sequence shown here is derived from an EMBL/GenBank/DDBJ whole genome shotgun (WGS) entry which is preliminary data.</text>
</comment>
<reference evidence="2 3" key="1">
    <citation type="submission" date="2023-01" db="EMBL/GenBank/DDBJ databases">
        <title>Description of Helicobacter ibis sp. nov. isolated from faecal droppings of black-faced ibis (Theristicus melanopis).</title>
        <authorList>
            <person name="Lopez-Cantillo M."/>
            <person name="Vidal-Veuthey B."/>
            <person name="Mella A."/>
            <person name="De La Haba R."/>
            <person name="Collado L."/>
        </authorList>
    </citation>
    <scope>NUCLEOTIDE SEQUENCE [LARGE SCALE GENOMIC DNA]</scope>
    <source>
        <strain evidence="2 3">A82</strain>
    </source>
</reference>
<name>A0ABT4VEP1_9HELI</name>
<organism evidence="2 3">
    <name type="scientific">Helicobacter ibis</name>
    <dbReference type="NCBI Taxonomy" id="2962633"/>
    <lineage>
        <taxon>Bacteria</taxon>
        <taxon>Pseudomonadati</taxon>
        <taxon>Campylobacterota</taxon>
        <taxon>Epsilonproteobacteria</taxon>
        <taxon>Campylobacterales</taxon>
        <taxon>Helicobacteraceae</taxon>
        <taxon>Helicobacter</taxon>
    </lineage>
</organism>
<evidence type="ECO:0000256" key="1">
    <source>
        <dbReference type="SAM" id="Phobius"/>
    </source>
</evidence>
<protein>
    <recommendedName>
        <fullName evidence="4">LPS export ABC transporter periplasmic protein LptC</fullName>
    </recommendedName>
</protein>
<keyword evidence="3" id="KW-1185">Reference proteome</keyword>
<keyword evidence="1" id="KW-0812">Transmembrane</keyword>
<sequence>MKFLSNRSIGNFTSYFFILLSIFSVLLVFAFDVDVNNTSSAIKLPRFEIYNYKYYKISSGGIDIFVNGHSAIENLKGEYELNDFQIVSFSNNIKEDIVKSEFAIYDNSLVYFPSGVYYTKDDSKIWSESAYYNPKNKEIDGYGKFVIKSDNYTIVGENIKYKNDKIYANNIHSLLKDNR</sequence>